<dbReference type="SUPFAM" id="SSF52087">
    <property type="entry name" value="CRAL/TRIO domain"/>
    <property type="match status" value="1"/>
</dbReference>
<dbReference type="Gene3D" id="3.10.690.10">
    <property type="entry name" value="Bifunctional nuclease domain"/>
    <property type="match status" value="1"/>
</dbReference>
<reference evidence="11 12" key="1">
    <citation type="journal article" date="2023" name="bioRxiv">
        <title>Genome report: Whole genome sequence and annotation of Penstemon davidsonii.</title>
        <authorList>
            <person name="Ostevik K.L."/>
            <person name="Alabady M."/>
            <person name="Zhang M."/>
            <person name="Rausher M.D."/>
        </authorList>
    </citation>
    <scope>NUCLEOTIDE SEQUENCE [LARGE SCALE GENOMIC DNA]</scope>
    <source>
        <strain evidence="11">DNT005</strain>
        <tissue evidence="11">Whole leaf</tissue>
    </source>
</reference>
<evidence type="ECO:0000256" key="7">
    <source>
        <dbReference type="ARBA" id="ARBA00025428"/>
    </source>
</evidence>
<dbReference type="InterPro" id="IPR011074">
    <property type="entry name" value="CRAL/TRIO_N_dom"/>
</dbReference>
<dbReference type="Gene3D" id="1.10.8.20">
    <property type="entry name" value="N-terminal domain of phosphatidylinositol transfer protein sec14p"/>
    <property type="match status" value="1"/>
</dbReference>
<gene>
    <name evidence="11" type="ORF">RD792_000977</name>
</gene>
<keyword evidence="12" id="KW-1185">Reference proteome</keyword>
<dbReference type="InterPro" id="IPR003729">
    <property type="entry name" value="Bi_nuclease_dom"/>
</dbReference>
<dbReference type="SMART" id="SM01100">
    <property type="entry name" value="CRAL_TRIO_N"/>
    <property type="match status" value="1"/>
</dbReference>
<evidence type="ECO:0000256" key="5">
    <source>
        <dbReference type="ARBA" id="ARBA00022927"/>
    </source>
</evidence>
<evidence type="ECO:0000256" key="4">
    <source>
        <dbReference type="ARBA" id="ARBA00022722"/>
    </source>
</evidence>
<dbReference type="Pfam" id="PF03765">
    <property type="entry name" value="CRAL_TRIO_N"/>
    <property type="match status" value="1"/>
</dbReference>
<comment type="function">
    <text evidence="7">Bifunctional nuclease with both RNase and DNase activities. Involved in basal defense response. Participates in abscisic acid-derived callose deposition following infection by a necrotrophic pathogen.</text>
</comment>
<name>A0ABR0DM63_9LAMI</name>
<comment type="similarity">
    <text evidence="3">Belongs to the bifunctional nuclease family.</text>
</comment>
<evidence type="ECO:0000259" key="9">
    <source>
        <dbReference type="PROSITE" id="PS50191"/>
    </source>
</evidence>
<organism evidence="11 12">
    <name type="scientific">Penstemon davidsonii</name>
    <dbReference type="NCBI Taxonomy" id="160366"/>
    <lineage>
        <taxon>Eukaryota</taxon>
        <taxon>Viridiplantae</taxon>
        <taxon>Streptophyta</taxon>
        <taxon>Embryophyta</taxon>
        <taxon>Tracheophyta</taxon>
        <taxon>Spermatophyta</taxon>
        <taxon>Magnoliopsida</taxon>
        <taxon>eudicotyledons</taxon>
        <taxon>Gunneridae</taxon>
        <taxon>Pentapetalae</taxon>
        <taxon>asterids</taxon>
        <taxon>lamiids</taxon>
        <taxon>Lamiales</taxon>
        <taxon>Plantaginaceae</taxon>
        <taxon>Cheloneae</taxon>
        <taxon>Penstemon</taxon>
    </lineage>
</organism>
<dbReference type="PANTHER" id="PTHR45657">
    <property type="entry name" value="CRAL-TRIO DOMAIN-CONTAINING PROTEIN YKL091C-RELATED"/>
    <property type="match status" value="1"/>
</dbReference>
<evidence type="ECO:0000313" key="11">
    <source>
        <dbReference type="EMBL" id="KAK4490310.1"/>
    </source>
</evidence>
<proteinExistence type="inferred from homology"/>
<protein>
    <recommendedName>
        <fullName evidence="13">CRAL-TRIO domain-containing protein</fullName>
    </recommendedName>
</protein>
<comment type="similarity">
    <text evidence="8">Belongs to the SFH family.</text>
</comment>
<dbReference type="InterPro" id="IPR051026">
    <property type="entry name" value="PI/PC_transfer"/>
</dbReference>
<dbReference type="EMBL" id="JAYDYQ010001087">
    <property type="protein sequence ID" value="KAK4490310.1"/>
    <property type="molecule type" value="Genomic_DNA"/>
</dbReference>
<dbReference type="Pfam" id="PF00650">
    <property type="entry name" value="CRAL_TRIO"/>
    <property type="match status" value="1"/>
</dbReference>
<dbReference type="CDD" id="cd00170">
    <property type="entry name" value="SEC14"/>
    <property type="match status" value="1"/>
</dbReference>
<keyword evidence="6" id="KW-0333">Golgi apparatus</keyword>
<dbReference type="PANTHER" id="PTHR45657:SF5">
    <property type="entry name" value="PHOSPHATIDYLINOSITOL_PHOSPHATIDYLCHOLINE TRANSFER PROTEIN SFH6"/>
    <property type="match status" value="1"/>
</dbReference>
<evidence type="ECO:0000256" key="2">
    <source>
        <dbReference type="ARBA" id="ARBA00004395"/>
    </source>
</evidence>
<sequence length="680" mass="76809">MHSKGLKMASLQGPVVCPVFRAKKSGVHSVPVNSPLLKAKLVRSGLWGLKGLHSGSTRVGFRKQCRPIQCSFSSSSNGNGSMAENSNENDADYVNSTVVEAVEVRSGSDGFMIKMRDVEMPSVLLMAVVRNVQLARHTMYQVVKNMIEKMGYAVKLVRVTKRVHEAYFAEIHLVKLDNEAESVTFDLRPSDAINIAVRCKVPIQVNKLLAYSDGVRVIESAKVSVQSTSSNGLLFAELDRPNGQPCIETKEFDLVRNMLIAAVEERYRDAGSLTYAPRGTGHNTLTLSCHMTISPDWYLPQHQSIASISNRLASRREQNIGLSEITASDRMSETLDRTSSSGCSNNERNELTLDSEMSEERTKFGILKKAKNVSSKLRNSLRNKTRRRNDVVNCEIEEQKFVGVFRQALVIDNLLPARFDDYHMMLRFLKARKFNVEKAKLMWADMLQWRKDFGTDTIMEDFDFRELNEVRHYYPQGYHGVDKDGRPVYIERLGKIDIDMLMRVTTLDRFVKYQVQEFEKSLVIRFPACSVAANRHIDLSTTILDVQGLSLMSLTGPVMEFIKLVQTIDNNNYPETLYRMFIINAGPGFRLIWNVVKPLLDPDTTSKIQVLGSKYESKLLEAIDESELPDFLGGSCTCANEGGCLMSDKGPWKDQSLLKSPNEEVQYSVKRLTILDDEEM</sequence>
<dbReference type="PROSITE" id="PS50191">
    <property type="entry name" value="CRAL_TRIO"/>
    <property type="match status" value="1"/>
</dbReference>
<accession>A0ABR0DM63</accession>
<dbReference type="InterPro" id="IPR036865">
    <property type="entry name" value="CRAL-TRIO_dom_sf"/>
</dbReference>
<dbReference type="InterPro" id="IPR001251">
    <property type="entry name" value="CRAL-TRIO_dom"/>
</dbReference>
<evidence type="ECO:0000256" key="3">
    <source>
        <dbReference type="ARBA" id="ARBA00009095"/>
    </source>
</evidence>
<evidence type="ECO:0000256" key="1">
    <source>
        <dbReference type="ARBA" id="ARBA00004202"/>
    </source>
</evidence>
<comment type="caution">
    <text evidence="11">The sequence shown here is derived from an EMBL/GenBank/DDBJ whole genome shotgun (WGS) entry which is preliminary data.</text>
</comment>
<dbReference type="SUPFAM" id="SSF103256">
    <property type="entry name" value="Hypothetical protein TM0160"/>
    <property type="match status" value="1"/>
</dbReference>
<dbReference type="Pfam" id="PF02577">
    <property type="entry name" value="BFN_dom"/>
    <property type="match status" value="1"/>
</dbReference>
<keyword evidence="4" id="KW-0378">Hydrolase</keyword>
<keyword evidence="5" id="KW-0813">Transport</keyword>
<keyword evidence="5" id="KW-0653">Protein transport</keyword>
<feature type="domain" description="CRAL-TRIO" evidence="9">
    <location>
        <begin position="466"/>
        <end position="640"/>
    </location>
</feature>
<evidence type="ECO:0008006" key="13">
    <source>
        <dbReference type="Google" id="ProtNLM"/>
    </source>
</evidence>
<dbReference type="SUPFAM" id="SSF46938">
    <property type="entry name" value="CRAL/TRIO N-terminal domain"/>
    <property type="match status" value="1"/>
</dbReference>
<dbReference type="InterPro" id="IPR036273">
    <property type="entry name" value="CRAL/TRIO_N_dom_sf"/>
</dbReference>
<dbReference type="Gene3D" id="3.40.525.10">
    <property type="entry name" value="CRAL-TRIO lipid binding domain"/>
    <property type="match status" value="1"/>
</dbReference>
<evidence type="ECO:0000313" key="12">
    <source>
        <dbReference type="Proteomes" id="UP001291926"/>
    </source>
</evidence>
<evidence type="ECO:0000256" key="6">
    <source>
        <dbReference type="ARBA" id="ARBA00023034"/>
    </source>
</evidence>
<dbReference type="InterPro" id="IPR036104">
    <property type="entry name" value="BFN_sf"/>
</dbReference>
<comment type="subcellular location">
    <subcellularLocation>
        <location evidence="1">Cell membrane</location>
        <topology evidence="1">Peripheral membrane protein</topology>
    </subcellularLocation>
    <subcellularLocation>
        <location evidence="2">Golgi apparatus membrane</location>
        <topology evidence="2">Peripheral membrane protein</topology>
    </subcellularLocation>
</comment>
<dbReference type="Proteomes" id="UP001291926">
    <property type="component" value="Unassembled WGS sequence"/>
</dbReference>
<evidence type="ECO:0000256" key="8">
    <source>
        <dbReference type="ARBA" id="ARBA00038020"/>
    </source>
</evidence>
<keyword evidence="4" id="KW-0540">Nuclease</keyword>
<dbReference type="PROSITE" id="PS51658">
    <property type="entry name" value="BFN"/>
    <property type="match status" value="1"/>
</dbReference>
<dbReference type="SMART" id="SM00516">
    <property type="entry name" value="SEC14"/>
    <property type="match status" value="1"/>
</dbReference>
<feature type="domain" description="BFN" evidence="10">
    <location>
        <begin position="67"/>
        <end position="217"/>
    </location>
</feature>
<evidence type="ECO:0000259" key="10">
    <source>
        <dbReference type="PROSITE" id="PS51658"/>
    </source>
</evidence>